<reference evidence="1 2" key="1">
    <citation type="submission" date="2021-03" db="EMBL/GenBank/DDBJ databases">
        <title>Glycomyces sp. nov., a novel actinomycete isolated from soil.</title>
        <authorList>
            <person name="Yang X."/>
            <person name="Xu X."/>
        </authorList>
    </citation>
    <scope>NUCLEOTIDE SEQUENCE [LARGE SCALE GENOMIC DNA]</scope>
    <source>
        <strain evidence="1 2">NEAU-S30</strain>
    </source>
</reference>
<protein>
    <submittedName>
        <fullName evidence="1">Uncharacterized protein</fullName>
    </submittedName>
</protein>
<organism evidence="1 2">
    <name type="scientific">Glycomyces niveus</name>
    <dbReference type="NCBI Taxonomy" id="2820287"/>
    <lineage>
        <taxon>Bacteria</taxon>
        <taxon>Bacillati</taxon>
        <taxon>Actinomycetota</taxon>
        <taxon>Actinomycetes</taxon>
        <taxon>Glycomycetales</taxon>
        <taxon>Glycomycetaceae</taxon>
        <taxon>Glycomyces</taxon>
    </lineage>
</organism>
<dbReference type="PROSITE" id="PS51318">
    <property type="entry name" value="TAT"/>
    <property type="match status" value="1"/>
</dbReference>
<keyword evidence="2" id="KW-1185">Reference proteome</keyword>
<sequence>MQPQPQPTVRRALIAALWLACVAAGLLAAVWGVAWALEGGPQPSLATVQSATHLDFPEDTEVTDADLTAMESPTPGDRAEVTVEIPSDDFDDFLAGNGMDAPLLAGTSPGGTATGVIPAGCDDEICWAATIIVEHDAVTVELDVTLI</sequence>
<gene>
    <name evidence="1" type="ORF">J5V16_05165</name>
</gene>
<dbReference type="InterPro" id="IPR006311">
    <property type="entry name" value="TAT_signal"/>
</dbReference>
<proteinExistence type="predicted"/>
<dbReference type="Proteomes" id="UP000681341">
    <property type="component" value="Unassembled WGS sequence"/>
</dbReference>
<dbReference type="RefSeq" id="WP_208494987.1">
    <property type="nucleotide sequence ID" value="NZ_JAGFNP010000002.1"/>
</dbReference>
<comment type="caution">
    <text evidence="1">The sequence shown here is derived from an EMBL/GenBank/DDBJ whole genome shotgun (WGS) entry which is preliminary data.</text>
</comment>
<evidence type="ECO:0000313" key="2">
    <source>
        <dbReference type="Proteomes" id="UP000681341"/>
    </source>
</evidence>
<name>A0ABS3U0A1_9ACTN</name>
<accession>A0ABS3U0A1</accession>
<dbReference type="EMBL" id="JAGFNP010000002">
    <property type="protein sequence ID" value="MBO3732205.1"/>
    <property type="molecule type" value="Genomic_DNA"/>
</dbReference>
<evidence type="ECO:0000313" key="1">
    <source>
        <dbReference type="EMBL" id="MBO3732205.1"/>
    </source>
</evidence>